<dbReference type="InterPro" id="IPR006131">
    <property type="entry name" value="Asp_carbamoyltransf_Asp/Orn-bd"/>
</dbReference>
<dbReference type="Pfam" id="PF00185">
    <property type="entry name" value="OTCace"/>
    <property type="match status" value="1"/>
</dbReference>
<dbReference type="EMBL" id="BDJK01000059">
    <property type="protein sequence ID" value="GAV23867.1"/>
    <property type="molecule type" value="Genomic_DNA"/>
</dbReference>
<dbReference type="InterPro" id="IPR036901">
    <property type="entry name" value="Asp/Orn_carbamoylTrfase_sf"/>
</dbReference>
<dbReference type="AlphaFoldDB" id="A0A1L8CY95"/>
<dbReference type="GO" id="GO:0016597">
    <property type="term" value="F:amino acid binding"/>
    <property type="evidence" value="ECO:0007669"/>
    <property type="project" value="InterPro"/>
</dbReference>
<comment type="pathway">
    <text evidence="3">Amino-acid biosynthesis; L-arginine biosynthesis; L-arginine from L-ornithine and carbamoyl phosphate: step 1/3.</text>
</comment>
<dbReference type="Gene3D" id="3.40.50.1370">
    <property type="entry name" value="Aspartate/ornithine carbamoyltransferase"/>
    <property type="match status" value="2"/>
</dbReference>
<evidence type="ECO:0000256" key="4">
    <source>
        <dbReference type="ARBA" id="ARBA00007805"/>
    </source>
</evidence>
<keyword evidence="7 10" id="KW-0963">Cytoplasm</keyword>
<feature type="binding site" evidence="10">
    <location>
        <begin position="149"/>
        <end position="152"/>
    </location>
    <ligand>
        <name>carbamoyl phosphate</name>
        <dbReference type="ChEBI" id="CHEBI:58228"/>
    </ligand>
</feature>
<feature type="binding site" evidence="10">
    <location>
        <position position="98"/>
    </location>
    <ligand>
        <name>carbamoyl phosphate</name>
        <dbReference type="ChEBI" id="CHEBI:58228"/>
    </ligand>
</feature>
<evidence type="ECO:0000256" key="9">
    <source>
        <dbReference type="ARBA" id="ARBA00048772"/>
    </source>
</evidence>
<evidence type="ECO:0000313" key="13">
    <source>
        <dbReference type="EMBL" id="GAV23867.1"/>
    </source>
</evidence>
<dbReference type="Proteomes" id="UP000187485">
    <property type="component" value="Unassembled WGS sequence"/>
</dbReference>
<accession>A0A1L8CY95</accession>
<evidence type="ECO:0000256" key="7">
    <source>
        <dbReference type="ARBA" id="ARBA00022490"/>
    </source>
</evidence>
<dbReference type="STRING" id="870242.cpu_23770"/>
<name>A0A1L8CY95_9THEO</name>
<comment type="catalytic activity">
    <reaction evidence="9 10">
        <text>carbamoyl phosphate + L-ornithine = L-citrulline + phosphate + H(+)</text>
        <dbReference type="Rhea" id="RHEA:19513"/>
        <dbReference type="ChEBI" id="CHEBI:15378"/>
        <dbReference type="ChEBI" id="CHEBI:43474"/>
        <dbReference type="ChEBI" id="CHEBI:46911"/>
        <dbReference type="ChEBI" id="CHEBI:57743"/>
        <dbReference type="ChEBI" id="CHEBI:58228"/>
        <dbReference type="EC" id="2.1.3.3"/>
    </reaction>
</comment>
<evidence type="ECO:0000259" key="11">
    <source>
        <dbReference type="Pfam" id="PF00185"/>
    </source>
</evidence>
<evidence type="ECO:0000313" key="14">
    <source>
        <dbReference type="Proteomes" id="UP000187485"/>
    </source>
</evidence>
<comment type="subcellular location">
    <subcellularLocation>
        <location evidence="2 10">Cytoplasm</location>
    </subcellularLocation>
</comment>
<dbReference type="Pfam" id="PF02729">
    <property type="entry name" value="OTCace_N"/>
    <property type="match status" value="1"/>
</dbReference>
<evidence type="ECO:0000256" key="6">
    <source>
        <dbReference type="ARBA" id="ARBA00016634"/>
    </source>
</evidence>
<keyword evidence="8 10" id="KW-0808">Transferase</keyword>
<dbReference type="PANTHER" id="PTHR45753">
    <property type="entry name" value="ORNITHINE CARBAMOYLTRANSFERASE, MITOCHONDRIAL"/>
    <property type="match status" value="1"/>
</dbReference>
<dbReference type="GO" id="GO:0004585">
    <property type="term" value="F:ornithine carbamoyltransferase activity"/>
    <property type="evidence" value="ECO:0007669"/>
    <property type="project" value="UniProtKB-UniRule"/>
</dbReference>
<feature type="binding site" evidence="10">
    <location>
        <position position="312"/>
    </location>
    <ligand>
        <name>carbamoyl phosphate</name>
        <dbReference type="ChEBI" id="CHEBI:58228"/>
    </ligand>
</feature>
<dbReference type="PRINTS" id="PR00102">
    <property type="entry name" value="OTCASE"/>
</dbReference>
<dbReference type="NCBIfam" id="TIGR00658">
    <property type="entry name" value="orni_carb_tr"/>
    <property type="match status" value="1"/>
</dbReference>
<evidence type="ECO:0000256" key="3">
    <source>
        <dbReference type="ARBA" id="ARBA00004975"/>
    </source>
</evidence>
<dbReference type="HAMAP" id="MF_01109">
    <property type="entry name" value="OTCase"/>
    <property type="match status" value="1"/>
</dbReference>
<evidence type="ECO:0000259" key="12">
    <source>
        <dbReference type="Pfam" id="PF02729"/>
    </source>
</evidence>
<protein>
    <recommendedName>
        <fullName evidence="6 10">Ornithine carbamoyltransferase</fullName>
        <shortName evidence="10">OTCase</shortName>
        <ecNumber evidence="5 10">2.1.3.3</ecNumber>
    </recommendedName>
</protein>
<evidence type="ECO:0000256" key="5">
    <source>
        <dbReference type="ARBA" id="ARBA00013007"/>
    </source>
</evidence>
<keyword evidence="14" id="KW-1185">Reference proteome</keyword>
<feature type="binding site" evidence="10">
    <location>
        <position position="180"/>
    </location>
    <ligand>
        <name>L-ornithine</name>
        <dbReference type="ChEBI" id="CHEBI:46911"/>
    </ligand>
</feature>
<sequence length="325" mass="35878">MELYDFAFAEKLEKMIASYRGRDFLSMNDLTGEEIEEVLDLASELKLRQKKGISTPILKGKTLAMIFSKNSTRTRVSFEVGMVQLGGYPLFITATDSQLSRGEPIADTARVLSRMVDGIMIRTYSHSEVEELAYYADVPVINGLTDYEHPCQIMADLLTIKEHKGQLRGLKVAWVGDGNNVCHSLMIGAAKVGMEVAVATPPGYEPDQKVSLIAQKETSRWGTKLLLTHNPVEAVTGADVVVTDVWASMGQEAESAERVKVFEPYQVNGELVSHAKQDFIFLHCLPAHRGEEVTAEVIDGEHSVVFAEAENRLHAQKAILTLLLG</sequence>
<comment type="function">
    <text evidence="1">Reversibly catalyzes the transfer of the carbamoyl group from carbamoyl phosphate (CP) to the N(epsilon) atom of ornithine (ORN) to produce L-citrulline.</text>
</comment>
<proteinExistence type="inferred from homology"/>
<evidence type="ECO:0000256" key="2">
    <source>
        <dbReference type="ARBA" id="ARBA00004496"/>
    </source>
</evidence>
<dbReference type="GO" id="GO:0042450">
    <property type="term" value="P:L-arginine biosynthetic process via ornithine"/>
    <property type="evidence" value="ECO:0007669"/>
    <property type="project" value="UniProtKB-UniRule"/>
</dbReference>
<dbReference type="GO" id="GO:0005737">
    <property type="term" value="C:cytoplasm"/>
    <property type="evidence" value="ECO:0007669"/>
    <property type="project" value="UniProtKB-SubCell"/>
</dbReference>
<dbReference type="InterPro" id="IPR024904">
    <property type="entry name" value="OTCase_ArgI"/>
</dbReference>
<dbReference type="PANTHER" id="PTHR45753:SF3">
    <property type="entry name" value="ORNITHINE TRANSCARBAMYLASE, MITOCHONDRIAL"/>
    <property type="match status" value="1"/>
</dbReference>
<dbReference type="PRINTS" id="PR00100">
    <property type="entry name" value="AOTCASE"/>
</dbReference>
<dbReference type="NCBIfam" id="NF001986">
    <property type="entry name" value="PRK00779.1"/>
    <property type="match status" value="1"/>
</dbReference>
<evidence type="ECO:0000256" key="10">
    <source>
        <dbReference type="HAMAP-Rule" id="MF_01109"/>
    </source>
</evidence>
<comment type="similarity">
    <text evidence="4 10">Belongs to the aspartate/ornithine carbamoyltransferase superfamily. OTCase family.</text>
</comment>
<feature type="domain" description="Aspartate/ornithine carbamoyltransferase Asp/Orn-binding" evidence="11">
    <location>
        <begin position="169"/>
        <end position="322"/>
    </location>
</feature>
<dbReference type="PROSITE" id="PS00097">
    <property type="entry name" value="CARBAMOYLTRANSFERASE"/>
    <property type="match status" value="1"/>
</dbReference>
<organism evidence="13 14">
    <name type="scientific">Carboxydothermus pertinax</name>
    <dbReference type="NCBI Taxonomy" id="870242"/>
    <lineage>
        <taxon>Bacteria</taxon>
        <taxon>Bacillati</taxon>
        <taxon>Bacillota</taxon>
        <taxon>Clostridia</taxon>
        <taxon>Thermoanaerobacterales</taxon>
        <taxon>Thermoanaerobacteraceae</taxon>
        <taxon>Carboxydothermus</taxon>
    </lineage>
</organism>
<evidence type="ECO:0000256" key="1">
    <source>
        <dbReference type="ARBA" id="ARBA00003822"/>
    </source>
</evidence>
<dbReference type="InterPro" id="IPR006132">
    <property type="entry name" value="Asp/Orn_carbamoyltranf_P-bd"/>
</dbReference>
<evidence type="ECO:0000256" key="8">
    <source>
        <dbReference type="ARBA" id="ARBA00022679"/>
    </source>
</evidence>
<dbReference type="InterPro" id="IPR002292">
    <property type="entry name" value="Orn/put_carbamltrans"/>
</dbReference>
<dbReference type="InterPro" id="IPR006130">
    <property type="entry name" value="Asp/Orn_carbamoylTrfase"/>
</dbReference>
<feature type="binding site" evidence="10">
    <location>
        <position position="122"/>
    </location>
    <ligand>
        <name>carbamoyl phosphate</name>
        <dbReference type="ChEBI" id="CHEBI:58228"/>
    </ligand>
</feature>
<gene>
    <name evidence="13" type="ORF">cpu_23770</name>
</gene>
<feature type="binding site" evidence="10">
    <location>
        <begin position="71"/>
        <end position="74"/>
    </location>
    <ligand>
        <name>carbamoyl phosphate</name>
        <dbReference type="ChEBI" id="CHEBI:58228"/>
    </ligand>
</feature>
<reference evidence="14" key="1">
    <citation type="submission" date="2016-12" db="EMBL/GenBank/DDBJ databases">
        <title>Draft Genome Sequences od Carboxydothermus pertinax and islandicus, Hydrogenogenic Carboxydotrophic Bacteria.</title>
        <authorList>
            <person name="Fukuyama Y."/>
            <person name="Ohmae K."/>
            <person name="Yoneda Y."/>
            <person name="Yoshida T."/>
            <person name="Sako Y."/>
        </authorList>
    </citation>
    <scope>NUCLEOTIDE SEQUENCE [LARGE SCALE GENOMIC DNA]</scope>
    <source>
        <strain evidence="14">Ug1</strain>
    </source>
</reference>
<feature type="domain" description="Aspartate/ornithine carbamoyltransferase carbamoyl-P binding" evidence="12">
    <location>
        <begin position="22"/>
        <end position="162"/>
    </location>
</feature>
<feature type="binding site" evidence="10">
    <location>
        <position position="244"/>
    </location>
    <ligand>
        <name>L-ornithine</name>
        <dbReference type="ChEBI" id="CHEBI:46911"/>
    </ligand>
</feature>
<feature type="binding site" evidence="10">
    <location>
        <begin position="284"/>
        <end position="285"/>
    </location>
    <ligand>
        <name>carbamoyl phosphate</name>
        <dbReference type="ChEBI" id="CHEBI:58228"/>
    </ligand>
</feature>
<dbReference type="EC" id="2.1.3.3" evidence="5 10"/>
<dbReference type="FunFam" id="3.40.50.1370:FF:000008">
    <property type="entry name" value="Ornithine carbamoyltransferase"/>
    <property type="match status" value="1"/>
</dbReference>
<feature type="binding site" evidence="10">
    <location>
        <begin position="248"/>
        <end position="249"/>
    </location>
    <ligand>
        <name>L-ornithine</name>
        <dbReference type="ChEBI" id="CHEBI:46911"/>
    </ligand>
</feature>
<dbReference type="FunFam" id="3.40.50.1370:FF:000016">
    <property type="entry name" value="Ornithine carbamoyltransferase"/>
    <property type="match status" value="1"/>
</dbReference>
<dbReference type="GO" id="GO:0019240">
    <property type="term" value="P:citrulline biosynthetic process"/>
    <property type="evidence" value="ECO:0007669"/>
    <property type="project" value="TreeGrafter"/>
</dbReference>
<comment type="caution">
    <text evidence="13">The sequence shown here is derived from an EMBL/GenBank/DDBJ whole genome shotgun (WGS) entry which is preliminary data.</text>
</comment>
<dbReference type="SUPFAM" id="SSF53671">
    <property type="entry name" value="Aspartate/ornithine carbamoyltransferase"/>
    <property type="match status" value="1"/>
</dbReference>